<proteinExistence type="predicted"/>
<feature type="signal peptide" evidence="2">
    <location>
        <begin position="1"/>
        <end position="24"/>
    </location>
</feature>
<feature type="transmembrane region" description="Helical" evidence="1">
    <location>
        <begin position="387"/>
        <end position="409"/>
    </location>
</feature>
<evidence type="ECO:0000313" key="4">
    <source>
        <dbReference type="Proteomes" id="UP000886653"/>
    </source>
</evidence>
<sequence>MATNLRRALLGLLTAASLVAFGTPEPLRTTTSKMMTVESPRDSDGALLINVLRTDDLIADRIPSKPLLLEKISHLLIRVELTPTKCSINGHTLPLTSSESDKMVKEGKVREEVDPKTGGRKLKMTVEMKQVQTLNLPKESPLIPLGLTSPELLKISEKYMAEGVVGAMLSVFEEPLKVEAASLRGEKLDAHAYKVTIGIQIMEIDGVILSTTDLPSIDLLELIVHPDPQDPSKVVAITTIAPEALKESPVAASSGSVPADSSPASFLAGFEANLLLALDTFGNMMKKIKKSAHELASASPKPHHRKPCGMGRYRHHTQKAGHQSDAPVPVAAEHLKPTLATESPLDVKALDQNLAVAPEMTFETKHHFKPTCLLMMFWRAMKHKPTIFLFALPAFSLLALTFAATKFAARIRKRGQSKQVVIRNEELKTLLGGDGGSYEDMVEEKKAEMIVVVTSPHST</sequence>
<keyword evidence="1" id="KW-0472">Membrane</keyword>
<evidence type="ECO:0000256" key="1">
    <source>
        <dbReference type="SAM" id="Phobius"/>
    </source>
</evidence>
<evidence type="ECO:0000256" key="2">
    <source>
        <dbReference type="SAM" id="SignalP"/>
    </source>
</evidence>
<gene>
    <name evidence="3" type="ORF">CROQUDRAFT_132319</name>
</gene>
<keyword evidence="1" id="KW-1133">Transmembrane helix</keyword>
<keyword evidence="2" id="KW-0732">Signal</keyword>
<organism evidence="3 4">
    <name type="scientific">Cronartium quercuum f. sp. fusiforme G11</name>
    <dbReference type="NCBI Taxonomy" id="708437"/>
    <lineage>
        <taxon>Eukaryota</taxon>
        <taxon>Fungi</taxon>
        <taxon>Dikarya</taxon>
        <taxon>Basidiomycota</taxon>
        <taxon>Pucciniomycotina</taxon>
        <taxon>Pucciniomycetes</taxon>
        <taxon>Pucciniales</taxon>
        <taxon>Coleosporiaceae</taxon>
        <taxon>Cronartium</taxon>
    </lineage>
</organism>
<keyword evidence="1" id="KW-0812">Transmembrane</keyword>
<keyword evidence="4" id="KW-1185">Reference proteome</keyword>
<comment type="caution">
    <text evidence="3">The sequence shown here is derived from an EMBL/GenBank/DDBJ whole genome shotgun (WGS) entry which is preliminary data.</text>
</comment>
<dbReference type="EMBL" id="MU167243">
    <property type="protein sequence ID" value="KAG0147887.1"/>
    <property type="molecule type" value="Genomic_DNA"/>
</dbReference>
<name>A0A9P6NPF8_9BASI</name>
<evidence type="ECO:0000313" key="3">
    <source>
        <dbReference type="EMBL" id="KAG0147887.1"/>
    </source>
</evidence>
<dbReference type="OrthoDB" id="3366756at2759"/>
<protein>
    <submittedName>
        <fullName evidence="3">Uncharacterized protein</fullName>
    </submittedName>
</protein>
<accession>A0A9P6NPF8</accession>
<dbReference type="Proteomes" id="UP000886653">
    <property type="component" value="Unassembled WGS sequence"/>
</dbReference>
<reference evidence="3" key="1">
    <citation type="submission" date="2013-11" db="EMBL/GenBank/DDBJ databases">
        <title>Genome sequence of the fusiform rust pathogen reveals effectors for host alternation and coevolution with pine.</title>
        <authorList>
            <consortium name="DOE Joint Genome Institute"/>
            <person name="Smith K."/>
            <person name="Pendleton A."/>
            <person name="Kubisiak T."/>
            <person name="Anderson C."/>
            <person name="Salamov A."/>
            <person name="Aerts A."/>
            <person name="Riley R."/>
            <person name="Clum A."/>
            <person name="Lindquist E."/>
            <person name="Ence D."/>
            <person name="Campbell M."/>
            <person name="Kronenberg Z."/>
            <person name="Feau N."/>
            <person name="Dhillon B."/>
            <person name="Hamelin R."/>
            <person name="Burleigh J."/>
            <person name="Smith J."/>
            <person name="Yandell M."/>
            <person name="Nelson C."/>
            <person name="Grigoriev I."/>
            <person name="Davis J."/>
        </authorList>
    </citation>
    <scope>NUCLEOTIDE SEQUENCE</scope>
    <source>
        <strain evidence="3">G11</strain>
    </source>
</reference>
<dbReference type="AlphaFoldDB" id="A0A9P6NPF8"/>
<feature type="chain" id="PRO_5040312055" evidence="2">
    <location>
        <begin position="25"/>
        <end position="459"/>
    </location>
</feature>